<feature type="transmembrane region" description="Helical" evidence="1">
    <location>
        <begin position="258"/>
        <end position="278"/>
    </location>
</feature>
<comment type="caution">
    <text evidence="2">The sequence shown here is derived from an EMBL/GenBank/DDBJ whole genome shotgun (WGS) entry which is preliminary data.</text>
</comment>
<feature type="transmembrane region" description="Helical" evidence="1">
    <location>
        <begin position="189"/>
        <end position="206"/>
    </location>
</feature>
<evidence type="ECO:0000313" key="2">
    <source>
        <dbReference type="EMBL" id="KAG2204942.1"/>
    </source>
</evidence>
<sequence>MPLQSRLTSNPFTPLFDRLENWVKNFSKNVTDKIDWNDSTKGSWYLHPRQHAIELLFLSTGFAAASAYYLKKILDPSSLTFQLLKNFKPIGPATRAEKFLIASLVGTFAVTVTHKVIRKNKLFMLQPCHMSAGLLLITLCYPKKTSVVTNLLFNVYLHTQWGAIAALLFPDLRDHYLIGETFNFFAEHILILVAPIYMIYSGRYLVLPTSKNMALLSFFVYSFFHSPVLSICALRSGQNLNYIFSPPPINTLFKIGRGYRLALYATAFGAMFATRYALVENIISILPRKAITI</sequence>
<evidence type="ECO:0000313" key="3">
    <source>
        <dbReference type="Proteomes" id="UP000650833"/>
    </source>
</evidence>
<feature type="transmembrane region" description="Helical" evidence="1">
    <location>
        <begin position="148"/>
        <end position="169"/>
    </location>
</feature>
<proteinExistence type="predicted"/>
<keyword evidence="1" id="KW-1133">Transmembrane helix</keyword>
<dbReference type="InterPro" id="IPR026508">
    <property type="entry name" value="TMEM164"/>
</dbReference>
<gene>
    <name evidence="2" type="ORF">INT46_005368</name>
</gene>
<dbReference type="PANTHER" id="PTHR20948">
    <property type="entry name" value="TRANSMEMBRANE PROTEIN 164"/>
    <property type="match status" value="1"/>
</dbReference>
<dbReference type="PANTHER" id="PTHR20948:SF2">
    <property type="entry name" value="TRANSMEMBRANE PROTEIN 164"/>
    <property type="match status" value="1"/>
</dbReference>
<dbReference type="AlphaFoldDB" id="A0A8H7R6X6"/>
<dbReference type="Pfam" id="PF14808">
    <property type="entry name" value="TMEM164"/>
    <property type="match status" value="1"/>
</dbReference>
<name>A0A8H7R6X6_9FUNG</name>
<dbReference type="OrthoDB" id="17328at2759"/>
<dbReference type="Proteomes" id="UP000650833">
    <property type="component" value="Unassembled WGS sequence"/>
</dbReference>
<evidence type="ECO:0000256" key="1">
    <source>
        <dbReference type="SAM" id="Phobius"/>
    </source>
</evidence>
<feature type="transmembrane region" description="Helical" evidence="1">
    <location>
        <begin position="218"/>
        <end position="238"/>
    </location>
</feature>
<keyword evidence="1" id="KW-0812">Transmembrane</keyword>
<organism evidence="2 3">
    <name type="scientific">Mucor plumbeus</name>
    <dbReference type="NCBI Taxonomy" id="97098"/>
    <lineage>
        <taxon>Eukaryota</taxon>
        <taxon>Fungi</taxon>
        <taxon>Fungi incertae sedis</taxon>
        <taxon>Mucoromycota</taxon>
        <taxon>Mucoromycotina</taxon>
        <taxon>Mucoromycetes</taxon>
        <taxon>Mucorales</taxon>
        <taxon>Mucorineae</taxon>
        <taxon>Mucoraceae</taxon>
        <taxon>Mucor</taxon>
    </lineage>
</organism>
<reference evidence="2" key="1">
    <citation type="submission" date="2020-12" db="EMBL/GenBank/DDBJ databases">
        <title>Metabolic potential, ecology and presence of endohyphal bacteria is reflected in genomic diversity of Mucoromycotina.</title>
        <authorList>
            <person name="Muszewska A."/>
            <person name="Okrasinska A."/>
            <person name="Steczkiewicz K."/>
            <person name="Drgas O."/>
            <person name="Orlowska M."/>
            <person name="Perlinska-Lenart U."/>
            <person name="Aleksandrzak-Piekarczyk T."/>
            <person name="Szatraj K."/>
            <person name="Zielenkiewicz U."/>
            <person name="Pilsyk S."/>
            <person name="Malc E."/>
            <person name="Mieczkowski P."/>
            <person name="Kruszewska J.S."/>
            <person name="Biernat P."/>
            <person name="Pawlowska J."/>
        </authorList>
    </citation>
    <scope>NUCLEOTIDE SEQUENCE</scope>
    <source>
        <strain evidence="2">CBS 226.32</strain>
    </source>
</reference>
<keyword evidence="3" id="KW-1185">Reference proteome</keyword>
<dbReference type="EMBL" id="JAEPRC010000184">
    <property type="protein sequence ID" value="KAG2204942.1"/>
    <property type="molecule type" value="Genomic_DNA"/>
</dbReference>
<protein>
    <recommendedName>
        <fullName evidence="4">Transmembrane protein</fullName>
    </recommendedName>
</protein>
<keyword evidence="1" id="KW-0472">Membrane</keyword>
<accession>A0A8H7R6X6</accession>
<evidence type="ECO:0008006" key="4">
    <source>
        <dbReference type="Google" id="ProtNLM"/>
    </source>
</evidence>